<dbReference type="InterPro" id="IPR013321">
    <property type="entry name" value="Arc_rbn_hlx_hlx"/>
</dbReference>
<dbReference type="EMBL" id="JABEQJ010000022">
    <property type="protein sequence ID" value="MBB2161540.1"/>
    <property type="molecule type" value="Genomic_DNA"/>
</dbReference>
<proteinExistence type="predicted"/>
<evidence type="ECO:0000259" key="1">
    <source>
        <dbReference type="Pfam" id="PF22513"/>
    </source>
</evidence>
<evidence type="ECO:0000313" key="3">
    <source>
        <dbReference type="Proteomes" id="UP000589085"/>
    </source>
</evidence>
<accession>A0A7W4IES7</accession>
<reference evidence="2 3" key="1">
    <citation type="submission" date="2020-04" db="EMBL/GenBank/DDBJ databases">
        <title>Description of novel Gluconacetobacter.</title>
        <authorList>
            <person name="Sombolestani A."/>
        </authorList>
    </citation>
    <scope>NUCLEOTIDE SEQUENCE [LARGE SCALE GENOMIC DNA]</scope>
    <source>
        <strain evidence="2 3">LMG 19747</strain>
    </source>
</reference>
<feature type="domain" description="Antitoxin FitA-like ribbon-helix-helix" evidence="1">
    <location>
        <begin position="6"/>
        <end position="44"/>
    </location>
</feature>
<dbReference type="Pfam" id="PF22513">
    <property type="entry name" value="FitA-like_RHH"/>
    <property type="match status" value="1"/>
</dbReference>
<dbReference type="Gene3D" id="1.10.1220.10">
    <property type="entry name" value="Met repressor-like"/>
    <property type="match status" value="1"/>
</dbReference>
<dbReference type="Proteomes" id="UP000589085">
    <property type="component" value="Unassembled WGS sequence"/>
</dbReference>
<organism evidence="2 3">
    <name type="scientific">Gluconacetobacter sacchari</name>
    <dbReference type="NCBI Taxonomy" id="92759"/>
    <lineage>
        <taxon>Bacteria</taxon>
        <taxon>Pseudomonadati</taxon>
        <taxon>Pseudomonadota</taxon>
        <taxon>Alphaproteobacteria</taxon>
        <taxon>Acetobacterales</taxon>
        <taxon>Acetobacteraceae</taxon>
        <taxon>Gluconacetobacter</taxon>
    </lineage>
</organism>
<evidence type="ECO:0000313" key="2">
    <source>
        <dbReference type="EMBL" id="MBB2161540.1"/>
    </source>
</evidence>
<dbReference type="SUPFAM" id="SSF47598">
    <property type="entry name" value="Ribbon-helix-helix"/>
    <property type="match status" value="1"/>
</dbReference>
<name>A0A7W4IES7_9PROT</name>
<dbReference type="GO" id="GO:0006355">
    <property type="term" value="P:regulation of DNA-templated transcription"/>
    <property type="evidence" value="ECO:0007669"/>
    <property type="project" value="InterPro"/>
</dbReference>
<dbReference type="AlphaFoldDB" id="A0A7W4IES7"/>
<dbReference type="InterPro" id="IPR053853">
    <property type="entry name" value="FitA-like_RHH"/>
</dbReference>
<dbReference type="InterPro" id="IPR010985">
    <property type="entry name" value="Ribbon_hlx_hlx"/>
</dbReference>
<protein>
    <submittedName>
        <fullName evidence="2">Plasmid stabilization protein</fullName>
    </submittedName>
</protein>
<comment type="caution">
    <text evidence="2">The sequence shown here is derived from an EMBL/GenBank/DDBJ whole genome shotgun (WGS) entry which is preliminary data.</text>
</comment>
<sequence length="85" mass="9373">MEVSVAVMTIRNIDDSLRKRLRLRAAQHGRSMEEEARDILRAALSTEASLSVDAGQTIHQRFARLGGVDLPVVAREAIRDVDFGG</sequence>
<gene>
    <name evidence="2" type="ORF">HLH48_15400</name>
</gene>